<dbReference type="SUPFAM" id="SSF53474">
    <property type="entry name" value="alpha/beta-Hydrolases"/>
    <property type="match status" value="1"/>
</dbReference>
<dbReference type="InterPro" id="IPR000639">
    <property type="entry name" value="Epox_hydrolase-like"/>
</dbReference>
<comment type="caution">
    <text evidence="3">The sequence shown here is derived from an EMBL/GenBank/DDBJ whole genome shotgun (WGS) entry which is preliminary data.</text>
</comment>
<dbReference type="Gene3D" id="3.40.50.1820">
    <property type="entry name" value="alpha/beta hydrolase"/>
    <property type="match status" value="1"/>
</dbReference>
<dbReference type="GO" id="GO:0016787">
    <property type="term" value="F:hydrolase activity"/>
    <property type="evidence" value="ECO:0007669"/>
    <property type="project" value="UniProtKB-KW"/>
</dbReference>
<dbReference type="Pfam" id="PF00561">
    <property type="entry name" value="Abhydrolase_1"/>
    <property type="match status" value="1"/>
</dbReference>
<evidence type="ECO:0000313" key="4">
    <source>
        <dbReference type="Proteomes" id="UP001139516"/>
    </source>
</evidence>
<keyword evidence="4" id="KW-1185">Reference proteome</keyword>
<organism evidence="3 4">
    <name type="scientific">Roseomonas acroporae</name>
    <dbReference type="NCBI Taxonomy" id="2937791"/>
    <lineage>
        <taxon>Bacteria</taxon>
        <taxon>Pseudomonadati</taxon>
        <taxon>Pseudomonadota</taxon>
        <taxon>Alphaproteobacteria</taxon>
        <taxon>Acetobacterales</taxon>
        <taxon>Roseomonadaceae</taxon>
        <taxon>Roseomonas</taxon>
    </lineage>
</organism>
<protein>
    <submittedName>
        <fullName evidence="3">Alpha/beta hydrolase</fullName>
    </submittedName>
</protein>
<accession>A0A9X1YE85</accession>
<reference evidence="3" key="1">
    <citation type="submission" date="2022-04" db="EMBL/GenBank/DDBJ databases">
        <title>Roseomonas acroporae sp. nov., isolated from coral Acropora digitifera.</title>
        <authorList>
            <person name="Sun H."/>
        </authorList>
    </citation>
    <scope>NUCLEOTIDE SEQUENCE</scope>
    <source>
        <strain evidence="3">NAR14</strain>
    </source>
</reference>
<dbReference type="PANTHER" id="PTHR43329">
    <property type="entry name" value="EPOXIDE HYDROLASE"/>
    <property type="match status" value="1"/>
</dbReference>
<evidence type="ECO:0000256" key="1">
    <source>
        <dbReference type="ARBA" id="ARBA00022801"/>
    </source>
</evidence>
<dbReference type="InterPro" id="IPR029058">
    <property type="entry name" value="AB_hydrolase_fold"/>
</dbReference>
<dbReference type="PRINTS" id="PR00412">
    <property type="entry name" value="EPOXHYDRLASE"/>
</dbReference>
<dbReference type="RefSeq" id="WP_248666907.1">
    <property type="nucleotide sequence ID" value="NZ_JALPRX010000038.1"/>
</dbReference>
<keyword evidence="1 3" id="KW-0378">Hydrolase</keyword>
<dbReference type="AlphaFoldDB" id="A0A9X1YE85"/>
<evidence type="ECO:0000259" key="2">
    <source>
        <dbReference type="Pfam" id="PF00561"/>
    </source>
</evidence>
<dbReference type="EMBL" id="JALPRX010000038">
    <property type="protein sequence ID" value="MCK8784786.1"/>
    <property type="molecule type" value="Genomic_DNA"/>
</dbReference>
<gene>
    <name evidence="3" type="ORF">M0638_10365</name>
</gene>
<name>A0A9X1YE85_9PROT</name>
<dbReference type="InterPro" id="IPR000073">
    <property type="entry name" value="AB_hydrolase_1"/>
</dbReference>
<dbReference type="Proteomes" id="UP001139516">
    <property type="component" value="Unassembled WGS sequence"/>
</dbReference>
<proteinExistence type="predicted"/>
<sequence>MLKHVEAGTLDVAYLETGDPAGWPVVLLHGFPYDVHAYAEVAPRLAAEGARVIVPWLRGYGPTRFRSPATLRSGEQAALGADLLALLDALGLGHALLAGYDWGGRAACVVAALWPERASGLVSVNGYNIQDIARAARPAAPAMEHRLWYQYYFHGERGRAGLEKDRRAFCRLLWQLWSPTWRFDDATYERSAAAFDNPDFVDVVIHSYRHRFALVEGDPACLDIERRLAAQPPIAVPAITLDGDADGVSSIGGTASHARRFTGPHAHRAVPGVGHNLPQEAPEAFARAVLDCRAGRIA</sequence>
<evidence type="ECO:0000313" key="3">
    <source>
        <dbReference type="EMBL" id="MCK8784786.1"/>
    </source>
</evidence>
<feature type="domain" description="AB hydrolase-1" evidence="2">
    <location>
        <begin position="24"/>
        <end position="277"/>
    </location>
</feature>